<sequence>MHQEFSETRDLANISFFKTPKDAGKYEIRQSDKFIIVSREGIVVEKVELYLPARIIAVHVDDYKICVVLRKAEEKKWQTVKGPVALTNSKQTNYEDSTEETKKKGLWEFLEEVYFNGDEETKKAMIDSFRESQGQVLNTNWKTANKK</sequence>
<dbReference type="PROSITE" id="PS51048">
    <property type="entry name" value="SGS"/>
    <property type="match status" value="1"/>
</dbReference>
<dbReference type="OrthoDB" id="1898560at2759"/>
<dbReference type="InterPro" id="IPR008978">
    <property type="entry name" value="HSP20-like_chaperone"/>
</dbReference>
<dbReference type="InterPro" id="IPR044563">
    <property type="entry name" value="Sgt1-like"/>
</dbReference>
<evidence type="ECO:0000259" key="1">
    <source>
        <dbReference type="PROSITE" id="PS51048"/>
    </source>
</evidence>
<dbReference type="Proteomes" id="UP000192758">
    <property type="component" value="Unassembled WGS sequence"/>
</dbReference>
<dbReference type="PANTHER" id="PTHR45862">
    <property type="entry name" value="PROTEIN SGT1 HOMOLOG"/>
    <property type="match status" value="1"/>
</dbReference>
<keyword evidence="4" id="KW-1185">Reference proteome</keyword>
<dbReference type="VEuPathDB" id="MicrosporidiaDB:EHP00_1814"/>
<dbReference type="GO" id="GO:0051087">
    <property type="term" value="F:protein-folding chaperone binding"/>
    <property type="evidence" value="ECO:0007669"/>
    <property type="project" value="InterPro"/>
</dbReference>
<proteinExistence type="predicted"/>
<organism evidence="3 4">
    <name type="scientific">Ecytonucleospora hepatopenaei</name>
    <dbReference type="NCBI Taxonomy" id="646526"/>
    <lineage>
        <taxon>Eukaryota</taxon>
        <taxon>Fungi</taxon>
        <taxon>Fungi incertae sedis</taxon>
        <taxon>Microsporidia</taxon>
        <taxon>Enterocytozoonidae</taxon>
        <taxon>Ecytonucleospora</taxon>
    </lineage>
</organism>
<dbReference type="VEuPathDB" id="MicrosporidiaDB:EHP00_2663"/>
<dbReference type="SUPFAM" id="SSF49764">
    <property type="entry name" value="HSP20-like chaperones"/>
    <property type="match status" value="1"/>
</dbReference>
<protein>
    <submittedName>
        <fullName evidence="3">6-phosphogluconate dehydrogenase</fullName>
    </submittedName>
</protein>
<feature type="domain" description="SGS" evidence="1">
    <location>
        <begin position="66"/>
        <end position="147"/>
    </location>
</feature>
<accession>A0A1W0E2Q1</accession>
<reference evidence="3 4" key="1">
    <citation type="journal article" date="2017" name="Environ. Microbiol.">
        <title>Decay of the glycolytic pathway and adaptation to intranuclear parasitism within Enterocytozoonidae microsporidia.</title>
        <authorList>
            <person name="Wiredu Boakye D."/>
            <person name="Jaroenlak P."/>
            <person name="Prachumwat A."/>
            <person name="Williams T.A."/>
            <person name="Bateman K.S."/>
            <person name="Itsathitphaisarn O."/>
            <person name="Sritunyalucksana K."/>
            <person name="Paszkiewicz K.H."/>
            <person name="Moore K.A."/>
            <person name="Stentiford G.D."/>
            <person name="Williams B.A."/>
        </authorList>
    </citation>
    <scope>NUCLEOTIDE SEQUENCE [LARGE SCALE GENOMIC DNA]</scope>
    <source>
        <strain evidence="3 4">TH1</strain>
    </source>
</reference>
<dbReference type="InterPro" id="IPR007699">
    <property type="entry name" value="SGS_dom"/>
</dbReference>
<evidence type="ECO:0000313" key="2">
    <source>
        <dbReference type="EMBL" id="OQS53490.1"/>
    </source>
</evidence>
<name>A0A1W0E2Q1_9MICR</name>
<dbReference type="EMBL" id="MNPJ01000031">
    <property type="protein sequence ID" value="OQS53499.1"/>
    <property type="molecule type" value="Genomic_DNA"/>
</dbReference>
<evidence type="ECO:0000313" key="3">
    <source>
        <dbReference type="EMBL" id="OQS53499.1"/>
    </source>
</evidence>
<dbReference type="Pfam" id="PF05002">
    <property type="entry name" value="SGS"/>
    <property type="match status" value="1"/>
</dbReference>
<dbReference type="AlphaFoldDB" id="A0A1W0E2Q1"/>
<dbReference type="EMBL" id="MNPJ01000031">
    <property type="protein sequence ID" value="OQS53490.1"/>
    <property type="molecule type" value="Genomic_DNA"/>
</dbReference>
<comment type="caution">
    <text evidence="3">The sequence shown here is derived from an EMBL/GenBank/DDBJ whole genome shotgun (WGS) entry which is preliminary data.</text>
</comment>
<evidence type="ECO:0000313" key="4">
    <source>
        <dbReference type="Proteomes" id="UP000192758"/>
    </source>
</evidence>
<gene>
    <name evidence="2" type="ORF">EHP00_1814</name>
    <name evidence="3" type="ORF">EHP00_2663</name>
</gene>